<organism evidence="2 3">
    <name type="scientific">Ameyamaea chiangmaiensis</name>
    <dbReference type="NCBI Taxonomy" id="442969"/>
    <lineage>
        <taxon>Bacteria</taxon>
        <taxon>Pseudomonadati</taxon>
        <taxon>Pseudomonadota</taxon>
        <taxon>Alphaproteobacteria</taxon>
        <taxon>Acetobacterales</taxon>
        <taxon>Acetobacteraceae</taxon>
        <taxon>Ameyamaea</taxon>
    </lineage>
</organism>
<comment type="caution">
    <text evidence="2">The sequence shown here is derived from an EMBL/GenBank/DDBJ whole genome shotgun (WGS) entry which is preliminary data.</text>
</comment>
<name>A0A850P8D9_9PROT</name>
<feature type="signal peptide" evidence="1">
    <location>
        <begin position="1"/>
        <end position="22"/>
    </location>
</feature>
<dbReference type="RefSeq" id="WP_176612266.1">
    <property type="nucleotide sequence ID" value="NZ_JABXXR010000005.1"/>
</dbReference>
<evidence type="ECO:0000313" key="2">
    <source>
        <dbReference type="EMBL" id="NVN39253.1"/>
    </source>
</evidence>
<gene>
    <name evidence="2" type="ORF">HUK82_01560</name>
</gene>
<evidence type="ECO:0000256" key="1">
    <source>
        <dbReference type="SAM" id="SignalP"/>
    </source>
</evidence>
<accession>A0A850P8D9</accession>
<keyword evidence="3" id="KW-1185">Reference proteome</keyword>
<dbReference type="Proteomes" id="UP000585665">
    <property type="component" value="Unassembled WGS sequence"/>
</dbReference>
<feature type="chain" id="PRO_5032548831" evidence="1">
    <location>
        <begin position="23"/>
        <end position="88"/>
    </location>
</feature>
<evidence type="ECO:0000313" key="3">
    <source>
        <dbReference type="Proteomes" id="UP000585665"/>
    </source>
</evidence>
<proteinExistence type="predicted"/>
<dbReference type="AlphaFoldDB" id="A0A850P8D9"/>
<protein>
    <submittedName>
        <fullName evidence="2">Uncharacterized protein</fullName>
    </submittedName>
</protein>
<dbReference type="EMBL" id="JABXXR010000005">
    <property type="protein sequence ID" value="NVN39253.1"/>
    <property type="molecule type" value="Genomic_DNA"/>
</dbReference>
<reference evidence="2 3" key="1">
    <citation type="submission" date="2020-06" db="EMBL/GenBank/DDBJ databases">
        <title>Description of novel acetic acid bacteria.</title>
        <authorList>
            <person name="Sombolestani A."/>
        </authorList>
    </citation>
    <scope>NUCLEOTIDE SEQUENCE [LARGE SCALE GENOMIC DNA]</scope>
    <source>
        <strain evidence="2 3">LMG 27010</strain>
    </source>
</reference>
<sequence length="88" mass="9422">MNRGYVLLAACVAVMGADHALAGDSRAASPPHATLVAGCYGKDSTIYLTERAPRIIDRARYLAPVGLAMYFAGEHPACTLSRPRQHHT</sequence>
<keyword evidence="1" id="KW-0732">Signal</keyword>